<feature type="chain" id="PRO_5025496655" description="DUF4185 domain-containing protein" evidence="1">
    <location>
        <begin position="20"/>
        <end position="353"/>
    </location>
</feature>
<dbReference type="Proteomes" id="UP000800092">
    <property type="component" value="Unassembled WGS sequence"/>
</dbReference>
<accession>A0A6A6HKW0</accession>
<dbReference type="OrthoDB" id="2583188at2759"/>
<name>A0A6A6HKW0_VIRVR</name>
<evidence type="ECO:0000256" key="1">
    <source>
        <dbReference type="SAM" id="SignalP"/>
    </source>
</evidence>
<gene>
    <name evidence="2" type="ORF">EV356DRAFT_518987</name>
</gene>
<dbReference type="EMBL" id="ML991776">
    <property type="protein sequence ID" value="KAF2238448.1"/>
    <property type="molecule type" value="Genomic_DNA"/>
</dbReference>
<protein>
    <recommendedName>
        <fullName evidence="4">DUF4185 domain-containing protein</fullName>
    </recommendedName>
</protein>
<proteinExistence type="predicted"/>
<keyword evidence="1" id="KW-0732">Signal</keyword>
<evidence type="ECO:0008006" key="4">
    <source>
        <dbReference type="Google" id="ProtNLM"/>
    </source>
</evidence>
<reference evidence="2" key="1">
    <citation type="journal article" date="2020" name="Stud. Mycol.">
        <title>101 Dothideomycetes genomes: a test case for predicting lifestyles and emergence of pathogens.</title>
        <authorList>
            <person name="Haridas S."/>
            <person name="Albert R."/>
            <person name="Binder M."/>
            <person name="Bloem J."/>
            <person name="Labutti K."/>
            <person name="Salamov A."/>
            <person name="Andreopoulos B."/>
            <person name="Baker S."/>
            <person name="Barry K."/>
            <person name="Bills G."/>
            <person name="Bluhm B."/>
            <person name="Cannon C."/>
            <person name="Castanera R."/>
            <person name="Culley D."/>
            <person name="Daum C."/>
            <person name="Ezra D."/>
            <person name="Gonzalez J."/>
            <person name="Henrissat B."/>
            <person name="Kuo A."/>
            <person name="Liang C."/>
            <person name="Lipzen A."/>
            <person name="Lutzoni F."/>
            <person name="Magnuson J."/>
            <person name="Mondo S."/>
            <person name="Nolan M."/>
            <person name="Ohm R."/>
            <person name="Pangilinan J."/>
            <person name="Park H.-J."/>
            <person name="Ramirez L."/>
            <person name="Alfaro M."/>
            <person name="Sun H."/>
            <person name="Tritt A."/>
            <person name="Yoshinaga Y."/>
            <person name="Zwiers L.-H."/>
            <person name="Turgeon B."/>
            <person name="Goodwin S."/>
            <person name="Spatafora J."/>
            <person name="Crous P."/>
            <person name="Grigoriev I."/>
        </authorList>
    </citation>
    <scope>NUCLEOTIDE SEQUENCE</scope>
    <source>
        <strain evidence="2">Tuck. ex Michener</strain>
    </source>
</reference>
<feature type="signal peptide" evidence="1">
    <location>
        <begin position="1"/>
        <end position="19"/>
    </location>
</feature>
<evidence type="ECO:0000313" key="2">
    <source>
        <dbReference type="EMBL" id="KAF2238448.1"/>
    </source>
</evidence>
<organism evidence="2 3">
    <name type="scientific">Viridothelium virens</name>
    <name type="common">Speckled blister lichen</name>
    <name type="synonym">Trypethelium virens</name>
    <dbReference type="NCBI Taxonomy" id="1048519"/>
    <lineage>
        <taxon>Eukaryota</taxon>
        <taxon>Fungi</taxon>
        <taxon>Dikarya</taxon>
        <taxon>Ascomycota</taxon>
        <taxon>Pezizomycotina</taxon>
        <taxon>Dothideomycetes</taxon>
        <taxon>Dothideomycetes incertae sedis</taxon>
        <taxon>Trypetheliales</taxon>
        <taxon>Trypetheliaceae</taxon>
        <taxon>Viridothelium</taxon>
    </lineage>
</organism>
<keyword evidence="3" id="KW-1185">Reference proteome</keyword>
<dbReference type="AlphaFoldDB" id="A0A6A6HKW0"/>
<evidence type="ECO:0000313" key="3">
    <source>
        <dbReference type="Proteomes" id="UP000800092"/>
    </source>
</evidence>
<sequence>MFIISSIPLVLLLCQPLVALVARAPLPPQFTVIPVGQETSNFANVHRDGGGGGNINGKNILLFCDTLTPTGFVANSATYSNSEAPEDQIDFGENDNPTLAIPFTPTEEAFTNAAFPINQTRTVLWPGSSITYLGGSKGMFFANVAQYNVEGTGAGNQYNTLVTVTANEAAPSFVRTLEQAFYANGPLWGSFGSVYSELEGILLFANTDAGMKVAKVPPLLYADLSQYTYWTGSEWSSMAPNLNDTASAFIPGLNPTSGDIFWSNYYRTWIFVYMALTNVFYYRYSLNGGINSIIGPWSDEFELYDTSIQTWTNGETYDYAGHAYSGYDPTGRSIMLSWSHGLNDEYMARVQFK</sequence>